<feature type="transmembrane region" description="Helical" evidence="1">
    <location>
        <begin position="54"/>
        <end position="73"/>
    </location>
</feature>
<organism evidence="2 3">
    <name type="scientific">Candidatus Ryanbacteria bacterium RIFCSPHIGHO2_01_FULL_45_22</name>
    <dbReference type="NCBI Taxonomy" id="1802114"/>
    <lineage>
        <taxon>Bacteria</taxon>
        <taxon>Candidatus Ryaniibacteriota</taxon>
    </lineage>
</organism>
<evidence type="ECO:0000313" key="3">
    <source>
        <dbReference type="Proteomes" id="UP000177480"/>
    </source>
</evidence>
<feature type="transmembrane region" description="Helical" evidence="1">
    <location>
        <begin position="85"/>
        <end position="103"/>
    </location>
</feature>
<keyword evidence="1" id="KW-0472">Membrane</keyword>
<dbReference type="EMBL" id="MHNK01000017">
    <property type="protein sequence ID" value="OGZ43327.1"/>
    <property type="molecule type" value="Genomic_DNA"/>
</dbReference>
<keyword evidence="1" id="KW-1133">Transmembrane helix</keyword>
<feature type="transmembrane region" description="Helical" evidence="1">
    <location>
        <begin position="26"/>
        <end position="48"/>
    </location>
</feature>
<dbReference type="Proteomes" id="UP000177480">
    <property type="component" value="Unassembled WGS sequence"/>
</dbReference>
<accession>A0A1G2FZQ3</accession>
<reference evidence="2 3" key="1">
    <citation type="journal article" date="2016" name="Nat. Commun.">
        <title>Thousands of microbial genomes shed light on interconnected biogeochemical processes in an aquifer system.</title>
        <authorList>
            <person name="Anantharaman K."/>
            <person name="Brown C.T."/>
            <person name="Hug L.A."/>
            <person name="Sharon I."/>
            <person name="Castelle C.J."/>
            <person name="Probst A.J."/>
            <person name="Thomas B.C."/>
            <person name="Singh A."/>
            <person name="Wilkins M.J."/>
            <person name="Karaoz U."/>
            <person name="Brodie E.L."/>
            <person name="Williams K.H."/>
            <person name="Hubbard S.S."/>
            <person name="Banfield J.F."/>
        </authorList>
    </citation>
    <scope>NUCLEOTIDE SEQUENCE [LARGE SCALE GENOMIC DNA]</scope>
</reference>
<evidence type="ECO:0000256" key="1">
    <source>
        <dbReference type="SAM" id="Phobius"/>
    </source>
</evidence>
<comment type="caution">
    <text evidence="2">The sequence shown here is derived from an EMBL/GenBank/DDBJ whole genome shotgun (WGS) entry which is preliminary data.</text>
</comment>
<protein>
    <submittedName>
        <fullName evidence="2">Uncharacterized protein</fullName>
    </submittedName>
</protein>
<sequence length="112" mass="12252">MTNIMLREEVTYSSKQDTEIYGDTNYGLISLLIPPFVLFLSIGLNFIFEPRSSVPQVASLVLLLLGVALGLLASIQSLKSKKRRFIAVLAVIVNFIAIGFALSCNGNSCFHV</sequence>
<evidence type="ECO:0000313" key="2">
    <source>
        <dbReference type="EMBL" id="OGZ43327.1"/>
    </source>
</evidence>
<proteinExistence type="predicted"/>
<keyword evidence="1" id="KW-0812">Transmembrane</keyword>
<dbReference type="AlphaFoldDB" id="A0A1G2FZQ3"/>
<gene>
    <name evidence="2" type="ORF">A2719_05405</name>
</gene>
<name>A0A1G2FZQ3_9BACT</name>